<keyword evidence="5 6" id="KW-0472">Membrane</keyword>
<keyword evidence="4 6" id="KW-1133">Transmembrane helix</keyword>
<dbReference type="Proteomes" id="UP001597176">
    <property type="component" value="Unassembled WGS sequence"/>
</dbReference>
<evidence type="ECO:0000256" key="3">
    <source>
        <dbReference type="ARBA" id="ARBA00022801"/>
    </source>
</evidence>
<feature type="transmembrane region" description="Helical" evidence="6">
    <location>
        <begin position="27"/>
        <end position="44"/>
    </location>
</feature>
<organism evidence="7 8">
    <name type="scientific">Methylobacterium marchantiae</name>
    <dbReference type="NCBI Taxonomy" id="600331"/>
    <lineage>
        <taxon>Bacteria</taxon>
        <taxon>Pseudomonadati</taxon>
        <taxon>Pseudomonadota</taxon>
        <taxon>Alphaproteobacteria</taxon>
        <taxon>Hyphomicrobiales</taxon>
        <taxon>Methylobacteriaceae</taxon>
        <taxon>Methylobacterium</taxon>
    </lineage>
</organism>
<comment type="caution">
    <text evidence="7">The sequence shown here is derived from an EMBL/GenBank/DDBJ whole genome shotgun (WGS) entry which is preliminary data.</text>
</comment>
<proteinExistence type="predicted"/>
<gene>
    <name evidence="7" type="ORF">ACFQ4G_11505</name>
</gene>
<sequence>MSDDWFAPIRAYCERGDAGFWAEPLNAVSNGAFLIAAFLAFRLVGFRRDPAAAALAALVAIVGIGSFLFHTFAVWWSMLADVIPIALFIYAYFLLAMRRLLGLSPLPAILATMAFAIFAAGLEPALDVLTGRSIERLSNGSIAYVPAILALVGVAVGLLMPQSCASGPARRRAGLSLLIVAALFGLSLTFRTLDARLCPSLPVGTHFLWHILNAGVLYGLIRIVFRFKTETMDSPRGS</sequence>
<dbReference type="EMBL" id="JBHTND010000013">
    <property type="protein sequence ID" value="MFD1302196.1"/>
    <property type="molecule type" value="Genomic_DNA"/>
</dbReference>
<evidence type="ECO:0000256" key="1">
    <source>
        <dbReference type="ARBA" id="ARBA00004141"/>
    </source>
</evidence>
<feature type="transmembrane region" description="Helical" evidence="6">
    <location>
        <begin position="142"/>
        <end position="161"/>
    </location>
</feature>
<reference evidence="8" key="1">
    <citation type="journal article" date="2019" name="Int. J. Syst. Evol. Microbiol.">
        <title>The Global Catalogue of Microorganisms (GCM) 10K type strain sequencing project: providing services to taxonomists for standard genome sequencing and annotation.</title>
        <authorList>
            <consortium name="The Broad Institute Genomics Platform"/>
            <consortium name="The Broad Institute Genome Sequencing Center for Infectious Disease"/>
            <person name="Wu L."/>
            <person name="Ma J."/>
        </authorList>
    </citation>
    <scope>NUCLEOTIDE SEQUENCE [LARGE SCALE GENOMIC DNA]</scope>
    <source>
        <strain evidence="8">CCUG 56108</strain>
    </source>
</reference>
<keyword evidence="2 6" id="KW-0812">Transmembrane</keyword>
<evidence type="ECO:0000256" key="4">
    <source>
        <dbReference type="ARBA" id="ARBA00022989"/>
    </source>
</evidence>
<keyword evidence="8" id="KW-1185">Reference proteome</keyword>
<dbReference type="InterPro" id="IPR008901">
    <property type="entry name" value="ACER"/>
</dbReference>
<evidence type="ECO:0000256" key="5">
    <source>
        <dbReference type="ARBA" id="ARBA00023136"/>
    </source>
</evidence>
<name>A0ABW3WY95_9HYPH</name>
<evidence type="ECO:0000313" key="8">
    <source>
        <dbReference type="Proteomes" id="UP001597176"/>
    </source>
</evidence>
<dbReference type="RefSeq" id="WP_238206393.1">
    <property type="nucleotide sequence ID" value="NZ_JBHTND010000013.1"/>
</dbReference>
<feature type="transmembrane region" description="Helical" evidence="6">
    <location>
        <begin position="75"/>
        <end position="93"/>
    </location>
</feature>
<feature type="transmembrane region" description="Helical" evidence="6">
    <location>
        <begin position="207"/>
        <end position="225"/>
    </location>
</feature>
<protein>
    <submittedName>
        <fullName evidence="7">Ceramidase domain-containing protein</fullName>
    </submittedName>
</protein>
<evidence type="ECO:0000256" key="6">
    <source>
        <dbReference type="SAM" id="Phobius"/>
    </source>
</evidence>
<dbReference type="Pfam" id="PF05875">
    <property type="entry name" value="Ceramidase"/>
    <property type="match status" value="1"/>
</dbReference>
<feature type="transmembrane region" description="Helical" evidence="6">
    <location>
        <begin position="51"/>
        <end position="69"/>
    </location>
</feature>
<evidence type="ECO:0000313" key="7">
    <source>
        <dbReference type="EMBL" id="MFD1302196.1"/>
    </source>
</evidence>
<comment type="subcellular location">
    <subcellularLocation>
        <location evidence="1">Membrane</location>
        <topology evidence="1">Multi-pass membrane protein</topology>
    </subcellularLocation>
</comment>
<keyword evidence="3" id="KW-0378">Hydrolase</keyword>
<evidence type="ECO:0000256" key="2">
    <source>
        <dbReference type="ARBA" id="ARBA00022692"/>
    </source>
</evidence>
<accession>A0ABW3WY95</accession>
<feature type="transmembrane region" description="Helical" evidence="6">
    <location>
        <begin position="100"/>
        <end position="122"/>
    </location>
</feature>
<feature type="transmembrane region" description="Helical" evidence="6">
    <location>
        <begin position="173"/>
        <end position="192"/>
    </location>
</feature>